<sequence length="85" mass="9348">TLTKREFWQLVQQSYGTELGLNNEEMENLSQSAEDKGPPRALAKSSCDESGDKLEKSTKLTVPNWETVPPSPETEADGGTLQPLL</sequence>
<proteinExistence type="predicted"/>
<evidence type="ECO:0000256" key="1">
    <source>
        <dbReference type="SAM" id="MobiDB-lite"/>
    </source>
</evidence>
<reference evidence="2" key="1">
    <citation type="journal article" date="2022" name="bioRxiv">
        <title>Sequencing and chromosome-scale assembly of the giantPleurodeles waltlgenome.</title>
        <authorList>
            <person name="Brown T."/>
            <person name="Elewa A."/>
            <person name="Iarovenko S."/>
            <person name="Subramanian E."/>
            <person name="Araus A.J."/>
            <person name="Petzold A."/>
            <person name="Susuki M."/>
            <person name="Suzuki K.-i.T."/>
            <person name="Hayashi T."/>
            <person name="Toyoda A."/>
            <person name="Oliveira C."/>
            <person name="Osipova E."/>
            <person name="Leigh N.D."/>
            <person name="Simon A."/>
            <person name="Yun M.H."/>
        </authorList>
    </citation>
    <scope>NUCLEOTIDE SEQUENCE</scope>
    <source>
        <strain evidence="2">20211129_DDA</strain>
        <tissue evidence="2">Liver</tissue>
    </source>
</reference>
<protein>
    <submittedName>
        <fullName evidence="2">Uncharacterized protein</fullName>
    </submittedName>
</protein>
<gene>
    <name evidence="2" type="ORF">NDU88_000667</name>
</gene>
<feature type="compositionally biased region" description="Basic and acidic residues" evidence="1">
    <location>
        <begin position="46"/>
        <end position="58"/>
    </location>
</feature>
<feature type="non-terminal residue" evidence="2">
    <location>
        <position position="1"/>
    </location>
</feature>
<feature type="region of interest" description="Disordered" evidence="1">
    <location>
        <begin position="21"/>
        <end position="85"/>
    </location>
</feature>
<evidence type="ECO:0000313" key="2">
    <source>
        <dbReference type="EMBL" id="KAJ1112403.1"/>
    </source>
</evidence>
<comment type="caution">
    <text evidence="2">The sequence shown here is derived from an EMBL/GenBank/DDBJ whole genome shotgun (WGS) entry which is preliminary data.</text>
</comment>
<evidence type="ECO:0000313" key="3">
    <source>
        <dbReference type="Proteomes" id="UP001066276"/>
    </source>
</evidence>
<dbReference type="EMBL" id="JANPWB010000012">
    <property type="protein sequence ID" value="KAJ1112403.1"/>
    <property type="molecule type" value="Genomic_DNA"/>
</dbReference>
<dbReference type="Proteomes" id="UP001066276">
    <property type="component" value="Chromosome 8"/>
</dbReference>
<name>A0AAV7N8P2_PLEWA</name>
<dbReference type="AlphaFoldDB" id="A0AAV7N8P2"/>
<feature type="non-terminal residue" evidence="2">
    <location>
        <position position="85"/>
    </location>
</feature>
<organism evidence="2 3">
    <name type="scientific">Pleurodeles waltl</name>
    <name type="common">Iberian ribbed newt</name>
    <dbReference type="NCBI Taxonomy" id="8319"/>
    <lineage>
        <taxon>Eukaryota</taxon>
        <taxon>Metazoa</taxon>
        <taxon>Chordata</taxon>
        <taxon>Craniata</taxon>
        <taxon>Vertebrata</taxon>
        <taxon>Euteleostomi</taxon>
        <taxon>Amphibia</taxon>
        <taxon>Batrachia</taxon>
        <taxon>Caudata</taxon>
        <taxon>Salamandroidea</taxon>
        <taxon>Salamandridae</taxon>
        <taxon>Pleurodelinae</taxon>
        <taxon>Pleurodeles</taxon>
    </lineage>
</organism>
<accession>A0AAV7N8P2</accession>
<keyword evidence="3" id="KW-1185">Reference proteome</keyword>